<accession>A0A382SQ52</accession>
<evidence type="ECO:0000256" key="1">
    <source>
        <dbReference type="SAM" id="MobiDB-lite"/>
    </source>
</evidence>
<feature type="non-terminal residue" evidence="2">
    <location>
        <position position="208"/>
    </location>
</feature>
<reference evidence="2" key="1">
    <citation type="submission" date="2018-05" db="EMBL/GenBank/DDBJ databases">
        <authorList>
            <person name="Lanie J.A."/>
            <person name="Ng W.-L."/>
            <person name="Kazmierczak K.M."/>
            <person name="Andrzejewski T.M."/>
            <person name="Davidsen T.M."/>
            <person name="Wayne K.J."/>
            <person name="Tettelin H."/>
            <person name="Glass J.I."/>
            <person name="Rusch D."/>
            <person name="Podicherti R."/>
            <person name="Tsui H.-C.T."/>
            <person name="Winkler M.E."/>
        </authorList>
    </citation>
    <scope>NUCLEOTIDE SEQUENCE</scope>
</reference>
<protein>
    <submittedName>
        <fullName evidence="2">Uncharacterized protein</fullName>
    </submittedName>
</protein>
<sequence>MSRVLPFKKPTWDYSLWNEVRSKAATITEEDVKYLSSRDRGGSAKSNFWQKGGRRRNQDDSTKVIDFVGLSRDFDGWFTRVDLGRDGLLEEFQSKIANMKGADFLQGFNEEWVEINWAVLGRAIGSAIANEGKRRRLRGWKASGGDARMNNDFWIDVSRESDKLYGYTTISSEAWEDLVEFYREHGFDPGAEVVRSAGHRPSAPIFKG</sequence>
<proteinExistence type="predicted"/>
<gene>
    <name evidence="2" type="ORF">METZ01_LOCUS364546</name>
</gene>
<name>A0A382SQ52_9ZZZZ</name>
<feature type="region of interest" description="Disordered" evidence="1">
    <location>
        <begin position="38"/>
        <end position="57"/>
    </location>
</feature>
<dbReference type="AlphaFoldDB" id="A0A382SQ52"/>
<organism evidence="2">
    <name type="scientific">marine metagenome</name>
    <dbReference type="NCBI Taxonomy" id="408172"/>
    <lineage>
        <taxon>unclassified sequences</taxon>
        <taxon>metagenomes</taxon>
        <taxon>ecological metagenomes</taxon>
    </lineage>
</organism>
<evidence type="ECO:0000313" key="2">
    <source>
        <dbReference type="EMBL" id="SVD11692.1"/>
    </source>
</evidence>
<dbReference type="EMBL" id="UINC01130557">
    <property type="protein sequence ID" value="SVD11692.1"/>
    <property type="molecule type" value="Genomic_DNA"/>
</dbReference>